<comment type="caution">
    <text evidence="2">The sequence shown here is derived from an EMBL/GenBank/DDBJ whole genome shotgun (WGS) entry which is preliminary data.</text>
</comment>
<evidence type="ECO:0000256" key="1">
    <source>
        <dbReference type="SAM" id="MobiDB-lite"/>
    </source>
</evidence>
<dbReference type="RefSeq" id="XP_064765965.1">
    <property type="nucleotide sequence ID" value="XM_064911219.1"/>
</dbReference>
<accession>A0ABR1EZG8</accession>
<reference evidence="2 3" key="1">
    <citation type="submission" date="2024-03" db="EMBL/GenBank/DDBJ databases">
        <title>Genome-scale model development and genomic sequencing of the oleaginous clade Lipomyces.</title>
        <authorList>
            <consortium name="Lawrence Berkeley National Laboratory"/>
            <person name="Czajka J.J."/>
            <person name="Han Y."/>
            <person name="Kim J."/>
            <person name="Mondo S.J."/>
            <person name="Hofstad B.A."/>
            <person name="Robles A."/>
            <person name="Haridas S."/>
            <person name="Riley R."/>
            <person name="LaButti K."/>
            <person name="Pangilinan J."/>
            <person name="Andreopoulos W."/>
            <person name="Lipzen A."/>
            <person name="Yan J."/>
            <person name="Wang M."/>
            <person name="Ng V."/>
            <person name="Grigoriev I.V."/>
            <person name="Spatafora J.W."/>
            <person name="Magnuson J.K."/>
            <person name="Baker S.E."/>
            <person name="Pomraning K.R."/>
        </authorList>
    </citation>
    <scope>NUCLEOTIDE SEQUENCE [LARGE SCALE GENOMIC DNA]</scope>
    <source>
        <strain evidence="2 3">Phaff 52-87</strain>
    </source>
</reference>
<organism evidence="2 3">
    <name type="scientific">Myxozyma melibiosi</name>
    <dbReference type="NCBI Taxonomy" id="54550"/>
    <lineage>
        <taxon>Eukaryota</taxon>
        <taxon>Fungi</taxon>
        <taxon>Dikarya</taxon>
        <taxon>Ascomycota</taxon>
        <taxon>Saccharomycotina</taxon>
        <taxon>Lipomycetes</taxon>
        <taxon>Lipomycetales</taxon>
        <taxon>Lipomycetaceae</taxon>
        <taxon>Myxozyma</taxon>
    </lineage>
</organism>
<evidence type="ECO:0000313" key="2">
    <source>
        <dbReference type="EMBL" id="KAK7202932.1"/>
    </source>
</evidence>
<feature type="compositionally biased region" description="Polar residues" evidence="1">
    <location>
        <begin position="348"/>
        <end position="370"/>
    </location>
</feature>
<feature type="region of interest" description="Disordered" evidence="1">
    <location>
        <begin position="1"/>
        <end position="34"/>
    </location>
</feature>
<feature type="compositionally biased region" description="Basic and acidic residues" evidence="1">
    <location>
        <begin position="390"/>
        <end position="403"/>
    </location>
</feature>
<gene>
    <name evidence="2" type="ORF">BZA70DRAFT_269543</name>
</gene>
<feature type="compositionally biased region" description="Basic residues" evidence="1">
    <location>
        <begin position="375"/>
        <end position="385"/>
    </location>
</feature>
<dbReference type="EMBL" id="JBBJBU010000014">
    <property type="protein sequence ID" value="KAK7202932.1"/>
    <property type="molecule type" value="Genomic_DNA"/>
</dbReference>
<proteinExistence type="predicted"/>
<feature type="region of interest" description="Disordered" evidence="1">
    <location>
        <begin position="277"/>
        <end position="411"/>
    </location>
</feature>
<keyword evidence="3" id="KW-1185">Reference proteome</keyword>
<sequence length="411" mass="47410">MSSNSDTTARDDATSISDPVSAPAPEAITSADPAQSTLDDYFKDQADHFRNLAQTDVEVPLMIPLERVPRGIIRAYEKLNPLRDDLVVNTIAFQAGHEHLIPEHIRYSGKLPKDGKPPRLRLYTFFREFLDMADNLSVQYKNSDLKEALRWRLSGDAQFWLFRYSPWRKHPSTTLLDIYRFLALNCPDRGDYDMSLLATNAFQAEGESPYDWVIRLERLADYAPIRKGYEFDIVLHARIRCTSQDLYNKLEEVSRGTDVDALKDVCANLTKPKYLGTGRQFDNSLINNPDGARSYVIPCPDLSRSGTPEDEEEEEEGEVEEEEEEEEEDEEEEEEEEPTSLKRKAREQPTQQPSRAQRTTTAGSSNSRPEPTTRKACRYCIRHNFARPSTHAEKDCWRKDDSKRPKRKRRR</sequence>
<dbReference type="Proteomes" id="UP001498771">
    <property type="component" value="Unassembled WGS sequence"/>
</dbReference>
<feature type="compositionally biased region" description="Acidic residues" evidence="1">
    <location>
        <begin position="308"/>
        <end position="338"/>
    </location>
</feature>
<protein>
    <submittedName>
        <fullName evidence="2">Uncharacterized protein</fullName>
    </submittedName>
</protein>
<name>A0ABR1EZG8_9ASCO</name>
<evidence type="ECO:0000313" key="3">
    <source>
        <dbReference type="Proteomes" id="UP001498771"/>
    </source>
</evidence>
<dbReference type="GeneID" id="90036731"/>